<gene>
    <name evidence="1" type="ORF">UK23_00690</name>
</gene>
<dbReference type="InterPro" id="IPR023393">
    <property type="entry name" value="START-like_dom_sf"/>
</dbReference>
<evidence type="ECO:0000313" key="1">
    <source>
        <dbReference type="EMBL" id="KJK53224.1"/>
    </source>
</evidence>
<name>A0A0F0HC36_LENAE</name>
<dbReference type="Proteomes" id="UP000033393">
    <property type="component" value="Unassembled WGS sequence"/>
</dbReference>
<dbReference type="Gene3D" id="3.30.530.20">
    <property type="match status" value="1"/>
</dbReference>
<reference evidence="1 2" key="1">
    <citation type="submission" date="2015-02" db="EMBL/GenBank/DDBJ databases">
        <authorList>
            <person name="Ju K.-S."/>
            <person name="Doroghazi J.R."/>
            <person name="Metcalf W."/>
        </authorList>
    </citation>
    <scope>NUCLEOTIDE SEQUENCE [LARGE SCALE GENOMIC DNA]</scope>
    <source>
        <strain evidence="1 2">NRRL B-16140</strain>
    </source>
</reference>
<dbReference type="OrthoDB" id="5243015at2"/>
<proteinExistence type="predicted"/>
<dbReference type="AlphaFoldDB" id="A0A0F0HC36"/>
<organism evidence="1 2">
    <name type="scientific">Lentzea aerocolonigenes</name>
    <name type="common">Lechevalieria aerocolonigenes</name>
    <name type="synonym">Saccharothrix aerocolonigenes</name>
    <dbReference type="NCBI Taxonomy" id="68170"/>
    <lineage>
        <taxon>Bacteria</taxon>
        <taxon>Bacillati</taxon>
        <taxon>Actinomycetota</taxon>
        <taxon>Actinomycetes</taxon>
        <taxon>Pseudonocardiales</taxon>
        <taxon>Pseudonocardiaceae</taxon>
        <taxon>Lentzea</taxon>
    </lineage>
</organism>
<evidence type="ECO:0000313" key="2">
    <source>
        <dbReference type="Proteomes" id="UP000033393"/>
    </source>
</evidence>
<dbReference type="STRING" id="68170.GCA_000974445_07929"/>
<accession>A0A0F0HC36</accession>
<dbReference type="InterPro" id="IPR019587">
    <property type="entry name" value="Polyketide_cyclase/dehydratase"/>
</dbReference>
<dbReference type="CDD" id="cd07819">
    <property type="entry name" value="SRPBCC_2"/>
    <property type="match status" value="1"/>
</dbReference>
<dbReference type="SUPFAM" id="SSF55961">
    <property type="entry name" value="Bet v1-like"/>
    <property type="match status" value="1"/>
</dbReference>
<dbReference type="PATRIC" id="fig|68170.10.peg.144"/>
<dbReference type="eggNOG" id="COG2867">
    <property type="taxonomic scope" value="Bacteria"/>
</dbReference>
<comment type="caution">
    <text evidence="1">The sequence shown here is derived from an EMBL/GenBank/DDBJ whole genome shotgun (WGS) entry which is preliminary data.</text>
</comment>
<dbReference type="Pfam" id="PF10604">
    <property type="entry name" value="Polyketide_cyc2"/>
    <property type="match status" value="1"/>
</dbReference>
<sequence length="146" mass="16121">MADESTQSIVIDAPPEKIMAIIADFPSYPDWANGMKEVEVLDTGSDGRAQQVRFAIDQGPVKDEYTLKYDWAADGLSVRWELVKGTMQKAQVGSYVLEPSGAGTKVTYTLSVQLVIPMIGLFRRKAEKLILDTALKELKKRAEKAA</sequence>
<keyword evidence="2" id="KW-1185">Reference proteome</keyword>
<protein>
    <submittedName>
        <fullName evidence="1">Cyclase</fullName>
    </submittedName>
</protein>
<dbReference type="PANTHER" id="PTHR39683">
    <property type="entry name" value="CONSERVED PROTEIN TB16.3"/>
    <property type="match status" value="1"/>
</dbReference>
<dbReference type="EMBL" id="JYJG01000003">
    <property type="protein sequence ID" value="KJK53224.1"/>
    <property type="molecule type" value="Genomic_DNA"/>
</dbReference>
<dbReference type="RefSeq" id="WP_045309342.1">
    <property type="nucleotide sequence ID" value="NZ_JYJG01000003.1"/>
</dbReference>
<dbReference type="PANTHER" id="PTHR39683:SF4">
    <property type="entry name" value="COENZYME Q-BINDING PROTEIN COQ10 START DOMAIN-CONTAINING PROTEIN"/>
    <property type="match status" value="1"/>
</dbReference>